<dbReference type="EMBL" id="JAAGAX010000011">
    <property type="protein sequence ID" value="KAF2298718.1"/>
    <property type="molecule type" value="Genomic_DNA"/>
</dbReference>
<evidence type="ECO:0000313" key="1">
    <source>
        <dbReference type="EMBL" id="KAF2298718.1"/>
    </source>
</evidence>
<dbReference type="PANTHER" id="PTHR47481">
    <property type="match status" value="1"/>
</dbReference>
<protein>
    <submittedName>
        <fullName evidence="1">Uncharacterized protein</fullName>
    </submittedName>
</protein>
<dbReference type="Pfam" id="PF14223">
    <property type="entry name" value="Retrotran_gag_2"/>
    <property type="match status" value="1"/>
</dbReference>
<gene>
    <name evidence="1" type="ORF">GH714_026078</name>
</gene>
<proteinExistence type="predicted"/>
<dbReference type="PANTHER" id="PTHR47481:SF21">
    <property type="entry name" value="BASIC-LEUCINE ZIPPER TRANSCRIPTION FACTOR Q-RELATED"/>
    <property type="match status" value="1"/>
</dbReference>
<keyword evidence="2" id="KW-1185">Reference proteome</keyword>
<evidence type="ECO:0000313" key="2">
    <source>
        <dbReference type="Proteomes" id="UP000467840"/>
    </source>
</evidence>
<dbReference type="Proteomes" id="UP000467840">
    <property type="component" value="Chromosome 1"/>
</dbReference>
<reference evidence="1 2" key="1">
    <citation type="journal article" date="2020" name="Mol. Plant">
        <title>The Chromosome-Based Rubber Tree Genome Provides New Insights into Spurge Genome Evolution and Rubber Biosynthesis.</title>
        <authorList>
            <person name="Liu J."/>
            <person name="Shi C."/>
            <person name="Shi C.C."/>
            <person name="Li W."/>
            <person name="Zhang Q.J."/>
            <person name="Zhang Y."/>
            <person name="Li K."/>
            <person name="Lu H.F."/>
            <person name="Shi C."/>
            <person name="Zhu S.T."/>
            <person name="Xiao Z.Y."/>
            <person name="Nan H."/>
            <person name="Yue Y."/>
            <person name="Zhu X.G."/>
            <person name="Wu Y."/>
            <person name="Hong X.N."/>
            <person name="Fan G.Y."/>
            <person name="Tong Y."/>
            <person name="Zhang D."/>
            <person name="Mao C.L."/>
            <person name="Liu Y.L."/>
            <person name="Hao S.J."/>
            <person name="Liu W.Q."/>
            <person name="Lv M.Q."/>
            <person name="Zhang H.B."/>
            <person name="Liu Y."/>
            <person name="Hu-Tang G.R."/>
            <person name="Wang J.P."/>
            <person name="Wang J.H."/>
            <person name="Sun Y.H."/>
            <person name="Ni S.B."/>
            <person name="Chen W.B."/>
            <person name="Zhang X.C."/>
            <person name="Jiao Y.N."/>
            <person name="Eichler E.E."/>
            <person name="Li G.H."/>
            <person name="Liu X."/>
            <person name="Gao L.Z."/>
        </authorList>
    </citation>
    <scope>NUCLEOTIDE SEQUENCE [LARGE SCALE GENOMIC DNA]</scope>
    <source>
        <strain evidence="2">cv. GT1</strain>
        <tissue evidence="1">Leaf</tissue>
    </source>
</reference>
<comment type="caution">
    <text evidence="1">The sequence shown here is derived from an EMBL/GenBank/DDBJ whole genome shotgun (WGS) entry which is preliminary data.</text>
</comment>
<organism evidence="1 2">
    <name type="scientific">Hevea brasiliensis</name>
    <name type="common">Para rubber tree</name>
    <name type="synonym">Siphonia brasiliensis</name>
    <dbReference type="NCBI Taxonomy" id="3981"/>
    <lineage>
        <taxon>Eukaryota</taxon>
        <taxon>Viridiplantae</taxon>
        <taxon>Streptophyta</taxon>
        <taxon>Embryophyta</taxon>
        <taxon>Tracheophyta</taxon>
        <taxon>Spermatophyta</taxon>
        <taxon>Magnoliopsida</taxon>
        <taxon>eudicotyledons</taxon>
        <taxon>Gunneridae</taxon>
        <taxon>Pentapetalae</taxon>
        <taxon>rosids</taxon>
        <taxon>fabids</taxon>
        <taxon>Malpighiales</taxon>
        <taxon>Euphorbiaceae</taxon>
        <taxon>Crotonoideae</taxon>
        <taxon>Micrandreae</taxon>
        <taxon>Hevea</taxon>
    </lineage>
</organism>
<sequence>MSSVDPTIAPMVSSATTSHQAWQRLITTYANRSQACIYGLLEGLSRLSKDDKSVTQYLREIRSLVNVLILTGSPLGDAELIIKILSGLGFEFKDLSAAVHAHDIPITFEELFDKLSAMSKAIILEVAVAPQHSMELVILAMDLSPISLLITATHTINSNMVGALPTIAHNTNYEIKLAMLLKFVGLALIMLKNHKHLLLLTILDLFCTMDNGFRSYSSCHYKSTDGGGEYKGLDNVLLRYGI</sequence>
<name>A0A6A6LEI5_HEVBR</name>
<accession>A0A6A6LEI5</accession>
<dbReference type="AlphaFoldDB" id="A0A6A6LEI5"/>